<keyword evidence="7" id="KW-0238">DNA-binding</keyword>
<dbReference type="GO" id="GO:0000160">
    <property type="term" value="P:phosphorelay signal transduction system"/>
    <property type="evidence" value="ECO:0007669"/>
    <property type="project" value="UniProtKB-KW"/>
</dbReference>
<feature type="region of interest" description="Disordered" evidence="12">
    <location>
        <begin position="129"/>
        <end position="195"/>
    </location>
</feature>
<dbReference type="SMART" id="SM00448">
    <property type="entry name" value="REC"/>
    <property type="match status" value="1"/>
</dbReference>
<evidence type="ECO:0000259" key="14">
    <source>
        <dbReference type="PROSITE" id="PS51294"/>
    </source>
</evidence>
<dbReference type="GO" id="GO:0005634">
    <property type="term" value="C:nucleus"/>
    <property type="evidence" value="ECO:0007669"/>
    <property type="project" value="UniProtKB-SubCell"/>
</dbReference>
<dbReference type="Proteomes" id="UP000265566">
    <property type="component" value="Chromosome 7"/>
</dbReference>
<keyword evidence="5" id="KW-0902">Two-component regulatory system</keyword>
<dbReference type="AlphaFoldDB" id="A0A396H8C6"/>
<dbReference type="Gene3D" id="3.40.50.2300">
    <property type="match status" value="1"/>
</dbReference>
<gene>
    <name evidence="15" type="ORF">MtrunA17_Chr7g0275401</name>
</gene>
<dbReference type="InterPro" id="IPR011006">
    <property type="entry name" value="CheY-like_superfamily"/>
</dbReference>
<evidence type="ECO:0000256" key="9">
    <source>
        <dbReference type="ARBA" id="ARBA00023163"/>
    </source>
</evidence>
<evidence type="ECO:0000256" key="10">
    <source>
        <dbReference type="ARBA" id="ARBA00023242"/>
    </source>
</evidence>
<feature type="domain" description="HTH myb-type" evidence="14">
    <location>
        <begin position="189"/>
        <end position="248"/>
    </location>
</feature>
<dbReference type="InterPro" id="IPR017930">
    <property type="entry name" value="Myb_dom"/>
</dbReference>
<reference evidence="15" key="1">
    <citation type="journal article" date="2018" name="Nat. Plants">
        <title>Whole-genome landscape of Medicago truncatula symbiotic genes.</title>
        <authorList>
            <person name="Pecrix Y."/>
            <person name="Gamas P."/>
            <person name="Carrere S."/>
        </authorList>
    </citation>
    <scope>NUCLEOTIDE SEQUENCE</scope>
    <source>
        <tissue evidence="15">Leaves</tissue>
    </source>
</reference>
<comment type="subcellular location">
    <subcellularLocation>
        <location evidence="1">Nucleus</location>
    </subcellularLocation>
</comment>
<evidence type="ECO:0000256" key="8">
    <source>
        <dbReference type="ARBA" id="ARBA00023159"/>
    </source>
</evidence>
<feature type="compositionally biased region" description="Acidic residues" evidence="12">
    <location>
        <begin position="170"/>
        <end position="182"/>
    </location>
</feature>
<protein>
    <submittedName>
        <fullName evidence="15">Putative response regulator and transcription factor RR-A-type family</fullName>
    </submittedName>
</protein>
<dbReference type="PROSITE" id="PS51294">
    <property type="entry name" value="HTH_MYB"/>
    <property type="match status" value="1"/>
</dbReference>
<sequence length="293" mass="33276">MNDEFRIGMHILAVDDDRTCLKILGRLLESCQYHVTTAPSARMALNLLRENKNKYDLVMSNVHMPDMDGFKLLELVGLEMDLPVIMFSENDDPKLVMKAIDVGACDYLLKPVQLKEVKMIWQHVIRKKKTSKRSNDDVPNSDSGNGIDSAVTKSSDNKIEKPSRKRKDGNEDDVEEENEYDHENDGPTMPKKPRFKWSRDLHHKFVVAVNQFGVEKARPKKILNLMNIENLTKEHVASHLQKYRQKLKSSSYGKNNEANIVASGSDTSHSRIDTPPSVNIHGLATLDLNISLN</sequence>
<comment type="similarity">
    <text evidence="2">Belongs to the ARR family. Type-B subfamily.</text>
</comment>
<dbReference type="FunFam" id="1.10.10.60:FF:000007">
    <property type="entry name" value="Two-component response regulator"/>
    <property type="match status" value="1"/>
</dbReference>
<evidence type="ECO:0000256" key="11">
    <source>
        <dbReference type="PROSITE-ProRule" id="PRU00169"/>
    </source>
</evidence>
<proteinExistence type="inferred from homology"/>
<evidence type="ECO:0000256" key="7">
    <source>
        <dbReference type="ARBA" id="ARBA00023125"/>
    </source>
</evidence>
<evidence type="ECO:0000256" key="3">
    <source>
        <dbReference type="ARBA" id="ARBA00022553"/>
    </source>
</evidence>
<keyword evidence="8" id="KW-0010">Activator</keyword>
<feature type="domain" description="Response regulatory" evidence="13">
    <location>
        <begin position="10"/>
        <end position="125"/>
    </location>
</feature>
<evidence type="ECO:0000313" key="15">
    <source>
        <dbReference type="EMBL" id="RHN49520.1"/>
    </source>
</evidence>
<organism evidence="15">
    <name type="scientific">Medicago truncatula</name>
    <name type="common">Barrel medic</name>
    <name type="synonym">Medicago tribuloides</name>
    <dbReference type="NCBI Taxonomy" id="3880"/>
    <lineage>
        <taxon>Eukaryota</taxon>
        <taxon>Viridiplantae</taxon>
        <taxon>Streptophyta</taxon>
        <taxon>Embryophyta</taxon>
        <taxon>Tracheophyta</taxon>
        <taxon>Spermatophyta</taxon>
        <taxon>Magnoliopsida</taxon>
        <taxon>eudicotyledons</taxon>
        <taxon>Gunneridae</taxon>
        <taxon>Pentapetalae</taxon>
        <taxon>rosids</taxon>
        <taxon>fabids</taxon>
        <taxon>Fabales</taxon>
        <taxon>Fabaceae</taxon>
        <taxon>Papilionoideae</taxon>
        <taxon>50 kb inversion clade</taxon>
        <taxon>NPAAA clade</taxon>
        <taxon>Hologalegina</taxon>
        <taxon>IRL clade</taxon>
        <taxon>Trifolieae</taxon>
        <taxon>Medicago</taxon>
    </lineage>
</organism>
<dbReference type="InterPro" id="IPR001789">
    <property type="entry name" value="Sig_transdc_resp-reg_receiver"/>
</dbReference>
<evidence type="ECO:0000256" key="12">
    <source>
        <dbReference type="SAM" id="MobiDB-lite"/>
    </source>
</evidence>
<dbReference type="Gene3D" id="1.10.10.60">
    <property type="entry name" value="Homeodomain-like"/>
    <property type="match status" value="1"/>
</dbReference>
<dbReference type="GO" id="GO:0003677">
    <property type="term" value="F:DNA binding"/>
    <property type="evidence" value="ECO:0007669"/>
    <property type="project" value="UniProtKB-KW"/>
</dbReference>
<keyword evidence="4" id="KW-0932">Cytokinin signaling pathway</keyword>
<feature type="compositionally biased region" description="Polar residues" evidence="12">
    <location>
        <begin position="137"/>
        <end position="154"/>
    </location>
</feature>
<keyword evidence="6" id="KW-0805">Transcription regulation</keyword>
<dbReference type="PANTHER" id="PTHR43874:SF210">
    <property type="entry name" value="TWO-COMPONENT RESPONSE REGULATOR"/>
    <property type="match status" value="1"/>
</dbReference>
<dbReference type="GO" id="GO:0003700">
    <property type="term" value="F:DNA-binding transcription factor activity"/>
    <property type="evidence" value="ECO:0007669"/>
    <property type="project" value="InterPro"/>
</dbReference>
<dbReference type="InterPro" id="IPR006447">
    <property type="entry name" value="Myb_dom_plants"/>
</dbReference>
<dbReference type="NCBIfam" id="TIGR01557">
    <property type="entry name" value="myb_SHAQKYF"/>
    <property type="match status" value="1"/>
</dbReference>
<keyword evidence="9" id="KW-0804">Transcription</keyword>
<dbReference type="InterPro" id="IPR001005">
    <property type="entry name" value="SANT/Myb"/>
</dbReference>
<dbReference type="GO" id="GO:0009736">
    <property type="term" value="P:cytokinin-activated signaling pathway"/>
    <property type="evidence" value="ECO:0007669"/>
    <property type="project" value="UniProtKB-KW"/>
</dbReference>
<dbReference type="CDD" id="cd17584">
    <property type="entry name" value="REC_typeB_ARR-like"/>
    <property type="match status" value="1"/>
</dbReference>
<evidence type="ECO:0000256" key="4">
    <source>
        <dbReference type="ARBA" id="ARBA00022864"/>
    </source>
</evidence>
<comment type="caution">
    <text evidence="11">Lacks conserved residue(s) required for the propagation of feature annotation.</text>
</comment>
<dbReference type="PROSITE" id="PS50110">
    <property type="entry name" value="RESPONSE_REGULATORY"/>
    <property type="match status" value="1"/>
</dbReference>
<dbReference type="InterPro" id="IPR009057">
    <property type="entry name" value="Homeodomain-like_sf"/>
</dbReference>
<evidence type="ECO:0000259" key="13">
    <source>
        <dbReference type="PROSITE" id="PS50110"/>
    </source>
</evidence>
<comment type="caution">
    <text evidence="15">The sequence shown here is derived from an EMBL/GenBank/DDBJ whole genome shotgun (WGS) entry which is preliminary data.</text>
</comment>
<dbReference type="Pfam" id="PF00249">
    <property type="entry name" value="Myb_DNA-binding"/>
    <property type="match status" value="1"/>
</dbReference>
<dbReference type="Pfam" id="PF00072">
    <property type="entry name" value="Response_reg"/>
    <property type="match status" value="1"/>
</dbReference>
<evidence type="ECO:0000256" key="1">
    <source>
        <dbReference type="ARBA" id="ARBA00004123"/>
    </source>
</evidence>
<evidence type="ECO:0000256" key="6">
    <source>
        <dbReference type="ARBA" id="ARBA00023015"/>
    </source>
</evidence>
<dbReference type="PIRSF" id="PIRSF036392">
    <property type="entry name" value="RR_ARR_type-B"/>
    <property type="match status" value="1"/>
</dbReference>
<dbReference type="EMBL" id="PSQE01000007">
    <property type="protein sequence ID" value="RHN49520.1"/>
    <property type="molecule type" value="Genomic_DNA"/>
</dbReference>
<dbReference type="InterPro" id="IPR045279">
    <property type="entry name" value="ARR-like"/>
</dbReference>
<dbReference type="SUPFAM" id="SSF52172">
    <property type="entry name" value="CheY-like"/>
    <property type="match status" value="1"/>
</dbReference>
<keyword evidence="10" id="KW-0539">Nucleus</keyword>
<keyword evidence="3" id="KW-0597">Phosphoprotein</keyword>
<dbReference type="Gramene" id="rna44361">
    <property type="protein sequence ID" value="RHN49520.1"/>
    <property type="gene ID" value="gene44361"/>
</dbReference>
<dbReference type="InterPro" id="IPR017053">
    <property type="entry name" value="Response_reg_B-typ_pln"/>
</dbReference>
<dbReference type="PANTHER" id="PTHR43874">
    <property type="entry name" value="TWO-COMPONENT RESPONSE REGULATOR"/>
    <property type="match status" value="1"/>
</dbReference>
<dbReference type="SUPFAM" id="SSF46689">
    <property type="entry name" value="Homeodomain-like"/>
    <property type="match status" value="1"/>
</dbReference>
<name>A0A396H8C6_MEDTR</name>
<accession>A0A396H8C6</accession>
<evidence type="ECO:0000256" key="2">
    <source>
        <dbReference type="ARBA" id="ARBA00006015"/>
    </source>
</evidence>
<evidence type="ECO:0000256" key="5">
    <source>
        <dbReference type="ARBA" id="ARBA00023012"/>
    </source>
</evidence>